<dbReference type="EMBL" id="PEXE01000006">
    <property type="protein sequence ID" value="PIU28820.1"/>
    <property type="molecule type" value="Genomic_DNA"/>
</dbReference>
<evidence type="ECO:0000313" key="2">
    <source>
        <dbReference type="EMBL" id="PIU28820.1"/>
    </source>
</evidence>
<dbReference type="PANTHER" id="PTHR47505">
    <property type="entry name" value="DNA UTILIZATION PROTEIN YHGH"/>
    <property type="match status" value="1"/>
</dbReference>
<dbReference type="InterPro" id="IPR000836">
    <property type="entry name" value="PRTase_dom"/>
</dbReference>
<dbReference type="SUPFAM" id="SSF53271">
    <property type="entry name" value="PRTase-like"/>
    <property type="match status" value="1"/>
</dbReference>
<dbReference type="AlphaFoldDB" id="A0A2M6YF82"/>
<sequence length="201" mass="22519">MGLLDLLFPKKCLECGQTGKYICGNCLKKVPPGGWINKETYSCFKYGGVIRKAIIALKYKYSAEIAGELAEICVKNLISNHFISGYRALVPIPLHWYRQNFRGFNQAEIIGEKIAKKMGWRFIPELLIKTKSTKSQVELKGPDRRKNLSGVFSLNPGILVSKYPSIILFDDVYTTGSTLSEAAKVLRRAGVKNVWGLTIAR</sequence>
<evidence type="ECO:0000313" key="3">
    <source>
        <dbReference type="Proteomes" id="UP000231669"/>
    </source>
</evidence>
<name>A0A2M6YF82_9BACT</name>
<dbReference type="InterPro" id="IPR051910">
    <property type="entry name" value="ComF/GntX_DNA_util-trans"/>
</dbReference>
<evidence type="ECO:0000256" key="1">
    <source>
        <dbReference type="ARBA" id="ARBA00008007"/>
    </source>
</evidence>
<dbReference type="Proteomes" id="UP000231669">
    <property type="component" value="Unassembled WGS sequence"/>
</dbReference>
<accession>A0A2M6YF82</accession>
<evidence type="ECO:0008006" key="4">
    <source>
        <dbReference type="Google" id="ProtNLM"/>
    </source>
</evidence>
<dbReference type="InterPro" id="IPR029057">
    <property type="entry name" value="PRTase-like"/>
</dbReference>
<comment type="similarity">
    <text evidence="1">Belongs to the ComF/GntX family.</text>
</comment>
<organism evidence="2 3">
    <name type="scientific">Candidatus Woesebacteria bacterium CG07_land_8_20_14_0_80_44_9</name>
    <dbReference type="NCBI Taxonomy" id="1975058"/>
    <lineage>
        <taxon>Bacteria</taxon>
        <taxon>Candidatus Woeseibacteriota</taxon>
    </lineage>
</organism>
<proteinExistence type="inferred from homology"/>
<protein>
    <recommendedName>
        <fullName evidence="4">Phosphoribosyltransferase domain-containing protein</fullName>
    </recommendedName>
</protein>
<comment type="caution">
    <text evidence="2">The sequence shown here is derived from an EMBL/GenBank/DDBJ whole genome shotgun (WGS) entry which is preliminary data.</text>
</comment>
<dbReference type="CDD" id="cd06223">
    <property type="entry name" value="PRTases_typeI"/>
    <property type="match status" value="1"/>
</dbReference>
<gene>
    <name evidence="2" type="ORF">COT08_00355</name>
</gene>
<dbReference type="Gene3D" id="3.40.50.2020">
    <property type="match status" value="1"/>
</dbReference>
<dbReference type="PANTHER" id="PTHR47505:SF1">
    <property type="entry name" value="DNA UTILIZATION PROTEIN YHGH"/>
    <property type="match status" value="1"/>
</dbReference>
<reference evidence="3" key="1">
    <citation type="submission" date="2017-09" db="EMBL/GenBank/DDBJ databases">
        <title>Depth-based differentiation of microbial function through sediment-hosted aquifers and enrichment of novel symbionts in the deep terrestrial subsurface.</title>
        <authorList>
            <person name="Probst A.J."/>
            <person name="Ladd B."/>
            <person name="Jarett J.K."/>
            <person name="Geller-Mcgrath D.E."/>
            <person name="Sieber C.M.K."/>
            <person name="Emerson J.B."/>
            <person name="Anantharaman K."/>
            <person name="Thomas B.C."/>
            <person name="Malmstrom R."/>
            <person name="Stieglmeier M."/>
            <person name="Klingl A."/>
            <person name="Woyke T."/>
            <person name="Ryan C.M."/>
            <person name="Banfield J.F."/>
        </authorList>
    </citation>
    <scope>NUCLEOTIDE SEQUENCE [LARGE SCALE GENOMIC DNA]</scope>
</reference>